<dbReference type="SMART" id="SM00052">
    <property type="entry name" value="EAL"/>
    <property type="match status" value="1"/>
</dbReference>
<dbReference type="EMBL" id="CP025781">
    <property type="protein sequence ID" value="QBC42718.1"/>
    <property type="molecule type" value="Genomic_DNA"/>
</dbReference>
<dbReference type="PROSITE" id="PS50110">
    <property type="entry name" value="RESPONSE_REGULATORY"/>
    <property type="match status" value="1"/>
</dbReference>
<evidence type="ECO:0000259" key="3">
    <source>
        <dbReference type="PROSITE" id="PS50883"/>
    </source>
</evidence>
<keyword evidence="1" id="KW-0597">Phosphoprotein</keyword>
<dbReference type="KEGG" id="ifl:C1H71_03555"/>
<evidence type="ECO:0000313" key="4">
    <source>
        <dbReference type="EMBL" id="QBC42718.1"/>
    </source>
</evidence>
<dbReference type="InterPro" id="IPR035919">
    <property type="entry name" value="EAL_sf"/>
</dbReference>
<reference evidence="4 5" key="1">
    <citation type="submission" date="2018-01" db="EMBL/GenBank/DDBJ databases">
        <title>Genome sequence of Iodobacter sp. strain PCH194 isolated from Indian Trans-Himalaya.</title>
        <authorList>
            <person name="Kumar V."/>
            <person name="Thakur V."/>
            <person name="Kumar S."/>
            <person name="Singh D."/>
        </authorList>
    </citation>
    <scope>NUCLEOTIDE SEQUENCE [LARGE SCALE GENOMIC DNA]</scope>
    <source>
        <strain evidence="4 5">PCH194</strain>
    </source>
</reference>
<dbReference type="PANTHER" id="PTHR33121:SF70">
    <property type="entry name" value="SIGNALING PROTEIN YKOW"/>
    <property type="match status" value="1"/>
</dbReference>
<dbReference type="SMART" id="SM00448">
    <property type="entry name" value="REC"/>
    <property type="match status" value="1"/>
</dbReference>
<feature type="domain" description="EAL" evidence="3">
    <location>
        <begin position="8"/>
        <end position="262"/>
    </location>
</feature>
<dbReference type="PROSITE" id="PS50883">
    <property type="entry name" value="EAL"/>
    <property type="match status" value="1"/>
</dbReference>
<evidence type="ECO:0000313" key="5">
    <source>
        <dbReference type="Proteomes" id="UP000515917"/>
    </source>
</evidence>
<dbReference type="Gene3D" id="3.40.50.2300">
    <property type="match status" value="1"/>
</dbReference>
<dbReference type="Pfam" id="PF00072">
    <property type="entry name" value="Response_reg"/>
    <property type="match status" value="1"/>
</dbReference>
<protein>
    <submittedName>
        <fullName evidence="4">Uncharacterized protein</fullName>
    </submittedName>
</protein>
<dbReference type="GO" id="GO:0000160">
    <property type="term" value="P:phosphorelay signal transduction system"/>
    <property type="evidence" value="ECO:0007669"/>
    <property type="project" value="InterPro"/>
</dbReference>
<name>A0A7G3G6K1_9NEIS</name>
<dbReference type="Pfam" id="PF00563">
    <property type="entry name" value="EAL"/>
    <property type="match status" value="1"/>
</dbReference>
<dbReference type="SUPFAM" id="SSF141868">
    <property type="entry name" value="EAL domain-like"/>
    <property type="match status" value="1"/>
</dbReference>
<sequence length="393" mass="43243">MQQELDSRRLLESRFRYAISHNELVLHYQPQVDLSTGMLVSVEALVRWQSPDYGLLYPDEFISMAEEVGLICEIGQWVMLAACQQILSWQQAGMGWVRVAVNVSPLELGSDAIVDRVADALASYGIPPECLELEITETLSISDPEMALAIINQIKALGVVLAIDDFGVGYSNLGYLKRFPAERLKIDQSFVRGLSHSAHDKAIVATIIQLARSLSMQALAEGVETEQEAKILLELGAHLIQGYWVSRPVSSTDLEVMLRQACVLDPKQLQGAVNSPCVLVVDDQPLMLEVIQHILSTLSLQLYLADSAEAALPLLEQHQFAAIICDYQLPGEDGIGFLAKAKAIQPKALRILITASTDLAILRAAINIARVEHFLQKPVDPIQLLNLMTTLST</sequence>
<dbReference type="InterPro" id="IPR011006">
    <property type="entry name" value="CheY-like_superfamily"/>
</dbReference>
<proteinExistence type="predicted"/>
<dbReference type="InterPro" id="IPR001633">
    <property type="entry name" value="EAL_dom"/>
</dbReference>
<organism evidence="4 5">
    <name type="scientific">Iodobacter fluviatilis</name>
    <dbReference type="NCBI Taxonomy" id="537"/>
    <lineage>
        <taxon>Bacteria</taxon>
        <taxon>Pseudomonadati</taxon>
        <taxon>Pseudomonadota</taxon>
        <taxon>Betaproteobacteria</taxon>
        <taxon>Neisseriales</taxon>
        <taxon>Chitinibacteraceae</taxon>
        <taxon>Iodobacter</taxon>
    </lineage>
</organism>
<keyword evidence="5" id="KW-1185">Reference proteome</keyword>
<dbReference type="Gene3D" id="3.20.20.450">
    <property type="entry name" value="EAL domain"/>
    <property type="match status" value="1"/>
</dbReference>
<dbReference type="InterPro" id="IPR050706">
    <property type="entry name" value="Cyclic-di-GMP_PDE-like"/>
</dbReference>
<dbReference type="AlphaFoldDB" id="A0A7G3G6K1"/>
<dbReference type="Proteomes" id="UP000515917">
    <property type="component" value="Chromosome"/>
</dbReference>
<dbReference type="InterPro" id="IPR001789">
    <property type="entry name" value="Sig_transdc_resp-reg_receiver"/>
</dbReference>
<feature type="domain" description="Response regulatory" evidence="2">
    <location>
        <begin position="277"/>
        <end position="392"/>
    </location>
</feature>
<evidence type="ECO:0000259" key="2">
    <source>
        <dbReference type="PROSITE" id="PS50110"/>
    </source>
</evidence>
<dbReference type="SUPFAM" id="SSF52172">
    <property type="entry name" value="CheY-like"/>
    <property type="match status" value="1"/>
</dbReference>
<evidence type="ECO:0000256" key="1">
    <source>
        <dbReference type="PROSITE-ProRule" id="PRU00169"/>
    </source>
</evidence>
<accession>A0A7G3G6K1</accession>
<gene>
    <name evidence="4" type="ORF">C1H71_03555</name>
</gene>
<dbReference type="PANTHER" id="PTHR33121">
    <property type="entry name" value="CYCLIC DI-GMP PHOSPHODIESTERASE PDEF"/>
    <property type="match status" value="1"/>
</dbReference>
<feature type="modified residue" description="4-aspartylphosphate" evidence="1">
    <location>
        <position position="326"/>
    </location>
</feature>
<dbReference type="GO" id="GO:0071111">
    <property type="term" value="F:cyclic-guanylate-specific phosphodiesterase activity"/>
    <property type="evidence" value="ECO:0007669"/>
    <property type="project" value="InterPro"/>
</dbReference>
<dbReference type="CDD" id="cd01948">
    <property type="entry name" value="EAL"/>
    <property type="match status" value="1"/>
</dbReference>